<dbReference type="Gene3D" id="3.40.50.880">
    <property type="match status" value="1"/>
</dbReference>
<dbReference type="AlphaFoldDB" id="A0A266QAV0"/>
<dbReference type="Pfam" id="PF06283">
    <property type="entry name" value="ThuA"/>
    <property type="match status" value="1"/>
</dbReference>
<evidence type="ECO:0000313" key="4">
    <source>
        <dbReference type="Proteomes" id="UP000216101"/>
    </source>
</evidence>
<proteinExistence type="predicted"/>
<dbReference type="PANTHER" id="PTHR40469:SF2">
    <property type="entry name" value="GALACTOSE-BINDING DOMAIN-LIKE SUPERFAMILY PROTEIN"/>
    <property type="match status" value="1"/>
</dbReference>
<sequence length="257" mass="29576">MRNRFLISIALGYSLIVASLSAQAQQFNVLLFTKTNGFHHESVNEGVTAVRKLAVRHDFAVDWHEDASIFNDERLKKYHAVVFLLTTGDILNDEQQAAMERFIRSGKGFVGIHSASDTEYDWDWYTQMVGRTFHIHPANQTAELEVIDRKFPGLDRMPDRFLWTDEWYEFGAERIKGLNYILAVDEKTYDPRAQWGEKKGVGMGKFHPIAWYHNYDGGRAFYTALGHLPATYSDTLFLEHIYGGIYWAATGKGLRKK</sequence>
<protein>
    <submittedName>
        <fullName evidence="3">Crp/Fnr family transcriptional regulator</fullName>
    </submittedName>
</protein>
<dbReference type="Proteomes" id="UP000216101">
    <property type="component" value="Unassembled WGS sequence"/>
</dbReference>
<name>A0A266QAV0_9GAMM</name>
<evidence type="ECO:0000259" key="2">
    <source>
        <dbReference type="Pfam" id="PF06283"/>
    </source>
</evidence>
<keyword evidence="4" id="KW-1185">Reference proteome</keyword>
<comment type="caution">
    <text evidence="3">The sequence shown here is derived from an EMBL/GenBank/DDBJ whole genome shotgun (WGS) entry which is preliminary data.</text>
</comment>
<dbReference type="InterPro" id="IPR029062">
    <property type="entry name" value="Class_I_gatase-like"/>
</dbReference>
<dbReference type="SUPFAM" id="SSF52317">
    <property type="entry name" value="Class I glutamine amidotransferase-like"/>
    <property type="match status" value="1"/>
</dbReference>
<organism evidence="3 4">
    <name type="scientific">Cellvibrio mixtus</name>
    <dbReference type="NCBI Taxonomy" id="39650"/>
    <lineage>
        <taxon>Bacteria</taxon>
        <taxon>Pseudomonadati</taxon>
        <taxon>Pseudomonadota</taxon>
        <taxon>Gammaproteobacteria</taxon>
        <taxon>Cellvibrionales</taxon>
        <taxon>Cellvibrionaceae</taxon>
        <taxon>Cellvibrio</taxon>
    </lineage>
</organism>
<evidence type="ECO:0000256" key="1">
    <source>
        <dbReference type="SAM" id="SignalP"/>
    </source>
</evidence>
<accession>A0A266QAV0</accession>
<gene>
    <name evidence="3" type="ORF">CBP51_08230</name>
</gene>
<feature type="domain" description="ThuA-like" evidence="2">
    <location>
        <begin position="28"/>
        <end position="248"/>
    </location>
</feature>
<dbReference type="RefSeq" id="WP_094984486.1">
    <property type="nucleotide sequence ID" value="NZ_NHNI01000001.1"/>
</dbReference>
<dbReference type="InterPro" id="IPR029010">
    <property type="entry name" value="ThuA-like"/>
</dbReference>
<dbReference type="PANTHER" id="PTHR40469">
    <property type="entry name" value="SECRETED GLYCOSYL HYDROLASE"/>
    <property type="match status" value="1"/>
</dbReference>
<feature type="signal peptide" evidence="1">
    <location>
        <begin position="1"/>
        <end position="24"/>
    </location>
</feature>
<dbReference type="EMBL" id="NHNI01000001">
    <property type="protein sequence ID" value="OZY86965.1"/>
    <property type="molecule type" value="Genomic_DNA"/>
</dbReference>
<evidence type="ECO:0000313" key="3">
    <source>
        <dbReference type="EMBL" id="OZY86965.1"/>
    </source>
</evidence>
<feature type="chain" id="PRO_5012470116" evidence="1">
    <location>
        <begin position="25"/>
        <end position="257"/>
    </location>
</feature>
<keyword evidence="1" id="KW-0732">Signal</keyword>
<dbReference type="STRING" id="1209072.GCA_000766945_01539"/>
<reference evidence="4" key="1">
    <citation type="submission" date="2017-05" db="EMBL/GenBank/DDBJ databases">
        <authorList>
            <person name="Barney B.M."/>
        </authorList>
    </citation>
    <scope>NUCLEOTIDE SEQUENCE [LARGE SCALE GENOMIC DNA]</scope>
    <source>
        <strain evidence="4">PSBB022</strain>
    </source>
</reference>